<dbReference type="PANTHER" id="PTHR47162">
    <property type="entry name" value="OS02G0192300 PROTEIN"/>
    <property type="match status" value="1"/>
</dbReference>
<name>A0ABP0TGE6_9BRYO</name>
<protein>
    <recommendedName>
        <fullName evidence="3">DNA-directed RNA polymerase</fullName>
    </recommendedName>
</protein>
<dbReference type="EMBL" id="OZ019903">
    <property type="protein sequence ID" value="CAK9196011.1"/>
    <property type="molecule type" value="Genomic_DNA"/>
</dbReference>
<evidence type="ECO:0008006" key="3">
    <source>
        <dbReference type="Google" id="ProtNLM"/>
    </source>
</evidence>
<sequence length="262" mass="28717">MGLVVPSNGLPKTDDGNCNFLPKLEDDRVQNKEGLPEIGDEGQTGVAKLGEHLSQSGVEEQADMQLIVPRKFDILSFCGGGETGEPAETGLREQDIEGKRGDGSDVMTAVGSVQPTAQMCMAEAIVGETAQVHGKELGRGDGATTSLNSELDHNVVTMAHAHIPLLKFLLADMQHRVLGAPTVGRRQDSKKRGKKFVNETVPMTPEFEGDLLVNEVTWPELAHPLWSMNSCKKRRVTSHSILLRFCFLRQRTCTTMSEYYLQ</sequence>
<dbReference type="Proteomes" id="UP001497512">
    <property type="component" value="Chromosome 11"/>
</dbReference>
<organism evidence="1 2">
    <name type="scientific">Sphagnum troendelagicum</name>
    <dbReference type="NCBI Taxonomy" id="128251"/>
    <lineage>
        <taxon>Eukaryota</taxon>
        <taxon>Viridiplantae</taxon>
        <taxon>Streptophyta</taxon>
        <taxon>Embryophyta</taxon>
        <taxon>Bryophyta</taxon>
        <taxon>Sphagnophytina</taxon>
        <taxon>Sphagnopsida</taxon>
        <taxon>Sphagnales</taxon>
        <taxon>Sphagnaceae</taxon>
        <taxon>Sphagnum</taxon>
    </lineage>
</organism>
<dbReference type="PANTHER" id="PTHR47162:SF10">
    <property type="entry name" value="METHYL-CPG-BINDING DOMAIN-CONTAINING PROTEIN 9 ISOFORM X1"/>
    <property type="match status" value="1"/>
</dbReference>
<evidence type="ECO:0000313" key="1">
    <source>
        <dbReference type="EMBL" id="CAK9196011.1"/>
    </source>
</evidence>
<proteinExistence type="predicted"/>
<accession>A0ABP0TGE6</accession>
<keyword evidence="2" id="KW-1185">Reference proteome</keyword>
<gene>
    <name evidence="1" type="ORF">CSSPTR1EN2_LOCUS3260</name>
</gene>
<evidence type="ECO:0000313" key="2">
    <source>
        <dbReference type="Proteomes" id="UP001497512"/>
    </source>
</evidence>
<reference evidence="1" key="1">
    <citation type="submission" date="2024-02" db="EMBL/GenBank/DDBJ databases">
        <authorList>
            <consortium name="ELIXIR-Norway"/>
            <consortium name="Elixir Norway"/>
        </authorList>
    </citation>
    <scope>NUCLEOTIDE SEQUENCE</scope>
</reference>